<reference evidence="2 3" key="1">
    <citation type="submission" date="2017-06" db="EMBL/GenBank/DDBJ databases">
        <title>Genome Sequencing of the methanotroph Methylovulum psychrotolerants str. HV10-M2 isolated from a high-altitude environment.</title>
        <authorList>
            <person name="Mateos-Rivera A."/>
        </authorList>
    </citation>
    <scope>NUCLEOTIDE SEQUENCE [LARGE SCALE GENOMIC DNA]</scope>
    <source>
        <strain evidence="2 3">HV10_M2</strain>
    </source>
</reference>
<name>A0A1Z4BV55_9GAMM</name>
<dbReference type="EMBL" id="CP022129">
    <property type="protein sequence ID" value="ASF45158.1"/>
    <property type="molecule type" value="Genomic_DNA"/>
</dbReference>
<evidence type="ECO:0000313" key="2">
    <source>
        <dbReference type="EMBL" id="ASF45158.1"/>
    </source>
</evidence>
<dbReference type="InterPro" id="IPR010653">
    <property type="entry name" value="NlpB/DapX"/>
</dbReference>
<dbReference type="Proteomes" id="UP000197019">
    <property type="component" value="Chromosome"/>
</dbReference>
<feature type="compositionally biased region" description="Polar residues" evidence="1">
    <location>
        <begin position="69"/>
        <end position="82"/>
    </location>
</feature>
<proteinExistence type="predicted"/>
<protein>
    <recommendedName>
        <fullName evidence="4">Outer membrane protein assembly factor BamC</fullName>
    </recommendedName>
</protein>
<dbReference type="KEGG" id="mpsy:CEK71_03255"/>
<keyword evidence="3" id="KW-1185">Reference proteome</keyword>
<dbReference type="PROSITE" id="PS51257">
    <property type="entry name" value="PROKAR_LIPOPROTEIN"/>
    <property type="match status" value="1"/>
</dbReference>
<organism evidence="2 3">
    <name type="scientific">Methylovulum psychrotolerans</name>
    <dbReference type="NCBI Taxonomy" id="1704499"/>
    <lineage>
        <taxon>Bacteria</taxon>
        <taxon>Pseudomonadati</taxon>
        <taxon>Pseudomonadota</taxon>
        <taxon>Gammaproteobacteria</taxon>
        <taxon>Methylococcales</taxon>
        <taxon>Methylococcaceae</taxon>
        <taxon>Methylovulum</taxon>
    </lineage>
</organism>
<dbReference type="InterPro" id="IPR042268">
    <property type="entry name" value="BamC_C"/>
</dbReference>
<dbReference type="AlphaFoldDB" id="A0A1Z4BV55"/>
<accession>A0A1Z4BV55</accession>
<gene>
    <name evidence="2" type="ORF">CEK71_03255</name>
</gene>
<dbReference type="Pfam" id="PF06804">
    <property type="entry name" value="Lipoprotein_18"/>
    <property type="match status" value="1"/>
</dbReference>
<dbReference type="RefSeq" id="WP_088618041.1">
    <property type="nucleotide sequence ID" value="NZ_CP022129.1"/>
</dbReference>
<dbReference type="OrthoDB" id="5567595at2"/>
<evidence type="ECO:0008006" key="4">
    <source>
        <dbReference type="Google" id="ProtNLM"/>
    </source>
</evidence>
<feature type="region of interest" description="Disordered" evidence="1">
    <location>
        <begin position="58"/>
        <end position="87"/>
    </location>
</feature>
<evidence type="ECO:0000256" key="1">
    <source>
        <dbReference type="SAM" id="MobiDB-lite"/>
    </source>
</evidence>
<evidence type="ECO:0000313" key="3">
    <source>
        <dbReference type="Proteomes" id="UP000197019"/>
    </source>
</evidence>
<dbReference type="Gene3D" id="3.30.310.170">
    <property type="entry name" value="Outer membrane protein assembly factor BamC"/>
    <property type="match status" value="1"/>
</dbReference>
<sequence length="252" mass="27316">MKLTLVLPLLSALALTGLTGCGYIKSLFPDKEKDYQYTVEIPPLVLPADLAKNDGLKRPAPAVPMTPGTAETSANAVTPGSNSANAAPELVAPAPNALEPLPAASEEPITVSTSTDNKSSQHEQIPVTLLKTADGIDTLRLSAPFENAWRAVDKALSRKSVEVTNRNKAEKQFTLHYDPDEKALEDRSFWQEAFFIFHGLNGNEQEFIVKLNDHNGQTDAVILDKDQKPTADASALKLLKLLQDTIQSGFNK</sequence>